<dbReference type="SUPFAM" id="SSF51161">
    <property type="entry name" value="Trimeric LpxA-like enzymes"/>
    <property type="match status" value="1"/>
</dbReference>
<reference evidence="12 13" key="1">
    <citation type="submission" date="2018-05" db="EMBL/GenBank/DDBJ databases">
        <title>A metagenomic window into the 2 km-deep terrestrial subsurface aquifer revealed taxonomically and functionally diverse microbial community comprising novel uncultured bacterial lineages.</title>
        <authorList>
            <person name="Kadnikov V.V."/>
            <person name="Mardanov A.V."/>
            <person name="Beletsky A.V."/>
            <person name="Banks D."/>
            <person name="Pimenov N.V."/>
            <person name="Frank Y.A."/>
            <person name="Karnachuk O.V."/>
            <person name="Ravin N.V."/>
        </authorList>
    </citation>
    <scope>NUCLEOTIDE SEQUENCE [LARGE SCALE GENOMIC DNA]</scope>
    <source>
        <strain evidence="12">BY5</strain>
    </source>
</reference>
<feature type="domain" description="Alpha-D-phosphohexomutase alpha/beta/alpha" evidence="9">
    <location>
        <begin position="535"/>
        <end position="635"/>
    </location>
</feature>
<comment type="subcellular location">
    <subcellularLocation>
        <location evidence="1">Cytoplasm</location>
        <location evidence="1">Cytosol</location>
    </subcellularLocation>
</comment>
<feature type="domain" description="Alpha-D-phosphohexomutase alpha/beta/alpha" evidence="8">
    <location>
        <begin position="386"/>
        <end position="516"/>
    </location>
</feature>
<dbReference type="Gene3D" id="2.160.10.10">
    <property type="entry name" value="Hexapeptide repeat proteins"/>
    <property type="match status" value="1"/>
</dbReference>
<keyword evidence="6" id="KW-0648">Protein biosynthesis</keyword>
<comment type="caution">
    <text evidence="12">The sequence shown here is derived from an EMBL/GenBank/DDBJ whole genome shotgun (WGS) entry which is preliminary data.</text>
</comment>
<keyword evidence="3" id="KW-0963">Cytoplasm</keyword>
<evidence type="ECO:0000256" key="2">
    <source>
        <dbReference type="ARBA" id="ARBA00010231"/>
    </source>
</evidence>
<evidence type="ECO:0000259" key="8">
    <source>
        <dbReference type="Pfam" id="PF02878"/>
    </source>
</evidence>
<dbReference type="PANTHER" id="PTHR22572">
    <property type="entry name" value="SUGAR-1-PHOSPHATE GUANYL TRANSFERASE"/>
    <property type="match status" value="1"/>
</dbReference>
<evidence type="ECO:0000256" key="5">
    <source>
        <dbReference type="ARBA" id="ARBA00022553"/>
    </source>
</evidence>
<dbReference type="InterPro" id="IPR056764">
    <property type="entry name" value="LbH_EIF2B3/5"/>
</dbReference>
<dbReference type="SUPFAM" id="SSF53738">
    <property type="entry name" value="Phosphoglucomutase, first 3 domains"/>
    <property type="match status" value="3"/>
</dbReference>
<dbReference type="AlphaFoldDB" id="A0A367ZRW8"/>
<protein>
    <submittedName>
        <fullName evidence="12">Mannose-1-phosphate guanylyltransferase</fullName>
    </submittedName>
</protein>
<dbReference type="Pfam" id="PF02879">
    <property type="entry name" value="PGM_PMM_II"/>
    <property type="match status" value="1"/>
</dbReference>
<dbReference type="Gene3D" id="3.40.120.10">
    <property type="entry name" value="Alpha-D-Glucose-1,6-Bisphosphate, subunit A, domain 3"/>
    <property type="match status" value="3"/>
</dbReference>
<evidence type="ECO:0000259" key="10">
    <source>
        <dbReference type="Pfam" id="PF02880"/>
    </source>
</evidence>
<dbReference type="InterPro" id="IPR005835">
    <property type="entry name" value="NTP_transferase_dom"/>
</dbReference>
<dbReference type="GO" id="GO:0016779">
    <property type="term" value="F:nucleotidyltransferase activity"/>
    <property type="evidence" value="ECO:0007669"/>
    <property type="project" value="UniProtKB-KW"/>
</dbReference>
<dbReference type="InterPro" id="IPR011004">
    <property type="entry name" value="Trimer_LpxA-like_sf"/>
</dbReference>
<dbReference type="InterPro" id="IPR005846">
    <property type="entry name" value="A-D-PHexomutase_a/b/a-III"/>
</dbReference>
<evidence type="ECO:0000256" key="4">
    <source>
        <dbReference type="ARBA" id="ARBA00022540"/>
    </source>
</evidence>
<gene>
    <name evidence="12" type="ORF">OZSIB_3235</name>
</gene>
<dbReference type="InterPro" id="IPR036900">
    <property type="entry name" value="A-D-PHexomutase_C_sf"/>
</dbReference>
<dbReference type="InterPro" id="IPR005844">
    <property type="entry name" value="A-D-PHexomutase_a/b/a-I"/>
</dbReference>
<proteinExistence type="inferred from homology"/>
<comment type="similarity">
    <text evidence="2">Belongs to the phosphohexose mutase family.</text>
</comment>
<dbReference type="GO" id="GO:0016868">
    <property type="term" value="F:intramolecular phosphotransferase activity"/>
    <property type="evidence" value="ECO:0007669"/>
    <property type="project" value="InterPro"/>
</dbReference>
<dbReference type="Proteomes" id="UP000252355">
    <property type="component" value="Unassembled WGS sequence"/>
</dbReference>
<name>A0A367ZRW8_9BACT</name>
<keyword evidence="4" id="KW-0396">Initiation factor</keyword>
<evidence type="ECO:0000313" key="12">
    <source>
        <dbReference type="EMBL" id="RCK80489.1"/>
    </source>
</evidence>
<keyword evidence="5" id="KW-0597">Phosphoprotein</keyword>
<evidence type="ECO:0000313" key="13">
    <source>
        <dbReference type="Proteomes" id="UP000252355"/>
    </source>
</evidence>
<keyword evidence="12" id="KW-0808">Transferase</keyword>
<dbReference type="Pfam" id="PF00483">
    <property type="entry name" value="NTP_transferase"/>
    <property type="match status" value="1"/>
</dbReference>
<dbReference type="Pfam" id="PF02878">
    <property type="entry name" value="PGM_PMM_I"/>
    <property type="match status" value="1"/>
</dbReference>
<evidence type="ECO:0000259" key="9">
    <source>
        <dbReference type="Pfam" id="PF02879"/>
    </source>
</evidence>
<sequence>MKAVIMAGGFGTRLRPITCNIPKPMVPVANIPMMEHIVNLLKKFGMTKILSILYFQPEVITRYFGNGSDFGVEMDYVMATADYGTAGSVKNSEAKLKDSPFIIISGDVLTDFDLDAAIRFHQERKAMATMVLTRVANPLEYGVVITAEDGRIIRFLEKPSWGEVFSDTINTGIYILQPEVLAQIPPQTEFDFSKNLFPLMLKEKMPLYGYIAEGYWKDIGDINEYRLAHRNLLDGNVQIQIPGTRLNVIGRDVWVGTDSKVGPKVKFKGGVIIGANCEIENGVELENSVLGDGCVVKAGARIVDSILWERVHVGAKAQLEGTIVSWDTQIKDGAVLEKGTVISEECRIGERAIVRSNVMIWPRKVVEDGSTVFTSMVWSDKWTKNLFTDLGISGLGNIEITPEFASKLGAAFGSSLPKGSSINTSRDGNKFSRVINRALICGLTSTGVNVADLRVTPGPLARFKPNAFHRAGGVHVKLSATDPNQVEIKIFDAEGRDLAPSQKKSIERTFNREDFRRVSLQEIGEITFPPRVPEYYSEELLRHVDVEAIKARGLKVVVDFAFTGASSIFFSFLGKLNCEVISLNAYQDETRLHRVHANLKSSLEKLAGMVRSLKADAGLMFDDGAERLYVVDDQGRVILGEEALVAWIKLVLTLHQNCRVAVPISATHLVDRLAEKAGATVIRTKTGHRALMNAAVNDKVIFAADDCGGLIFPEFQPTFDGIMGAVKLLEYLSRCGKPLSKLVGELPPFYCGSKRIPCPWESKGKVMRHAMEFARDKKTVLVDGVKVILSDEEWVLILPDPDQPFVNVTVEAGSEKRLEALLRETVEKVESWKDSAD</sequence>
<dbReference type="Gene3D" id="3.30.310.50">
    <property type="entry name" value="Alpha-D-phosphohexomutase, C-terminal domain"/>
    <property type="match status" value="1"/>
</dbReference>
<dbReference type="Gene3D" id="3.90.550.10">
    <property type="entry name" value="Spore Coat Polysaccharide Biosynthesis Protein SpsA, Chain A"/>
    <property type="match status" value="1"/>
</dbReference>
<keyword evidence="12" id="KW-0548">Nucleotidyltransferase</keyword>
<evidence type="ECO:0000256" key="3">
    <source>
        <dbReference type="ARBA" id="ARBA00022490"/>
    </source>
</evidence>
<dbReference type="InterPro" id="IPR050486">
    <property type="entry name" value="Mannose-1P_guanyltransferase"/>
</dbReference>
<dbReference type="InterPro" id="IPR005845">
    <property type="entry name" value="A-D-PHexomutase_a/b/a-II"/>
</dbReference>
<dbReference type="CDD" id="cd05805">
    <property type="entry name" value="MPG1_transferase"/>
    <property type="match status" value="1"/>
</dbReference>
<evidence type="ECO:0000259" key="11">
    <source>
        <dbReference type="Pfam" id="PF25084"/>
    </source>
</evidence>
<dbReference type="GO" id="GO:0005975">
    <property type="term" value="P:carbohydrate metabolic process"/>
    <property type="evidence" value="ECO:0007669"/>
    <property type="project" value="InterPro"/>
</dbReference>
<dbReference type="InterPro" id="IPR016055">
    <property type="entry name" value="A-D-PHexomutase_a/b/a-I/II/III"/>
</dbReference>
<feature type="domain" description="Nucleotidyl transferase" evidence="7">
    <location>
        <begin position="2"/>
        <end position="233"/>
    </location>
</feature>
<evidence type="ECO:0000256" key="6">
    <source>
        <dbReference type="ARBA" id="ARBA00022917"/>
    </source>
</evidence>
<dbReference type="CDD" id="cd04181">
    <property type="entry name" value="NTP_transferase"/>
    <property type="match status" value="1"/>
</dbReference>
<organism evidence="12 13">
    <name type="scientific">Candidatus Ozemobacter sibiricus</name>
    <dbReference type="NCBI Taxonomy" id="2268124"/>
    <lineage>
        <taxon>Bacteria</taxon>
        <taxon>Candidatus Ozemobacteria</taxon>
        <taxon>Candidatus Ozemobacterales</taxon>
        <taxon>Candidatus Ozemobacteraceae</taxon>
        <taxon>Candidatus Ozemobacter</taxon>
    </lineage>
</organism>
<evidence type="ECO:0000256" key="1">
    <source>
        <dbReference type="ARBA" id="ARBA00004514"/>
    </source>
</evidence>
<feature type="domain" description="EIF2B subunit epsilon/gamma LbH" evidence="11">
    <location>
        <begin position="254"/>
        <end position="352"/>
    </location>
</feature>
<evidence type="ECO:0000259" key="7">
    <source>
        <dbReference type="Pfam" id="PF00483"/>
    </source>
</evidence>
<feature type="domain" description="Alpha-D-phosphohexomutase alpha/beta/alpha" evidence="10">
    <location>
        <begin position="644"/>
        <end position="748"/>
    </location>
</feature>
<accession>A0A367ZRW8</accession>
<dbReference type="EMBL" id="QOQW01000006">
    <property type="protein sequence ID" value="RCK80489.1"/>
    <property type="molecule type" value="Genomic_DNA"/>
</dbReference>
<dbReference type="InterPro" id="IPR029044">
    <property type="entry name" value="Nucleotide-diphossugar_trans"/>
</dbReference>
<dbReference type="SUPFAM" id="SSF55957">
    <property type="entry name" value="Phosphoglucomutase, C-terminal domain"/>
    <property type="match status" value="1"/>
</dbReference>
<dbReference type="Pfam" id="PF25084">
    <property type="entry name" value="LbH_EIF2B"/>
    <property type="match status" value="1"/>
</dbReference>
<dbReference type="Pfam" id="PF02880">
    <property type="entry name" value="PGM_PMM_III"/>
    <property type="match status" value="1"/>
</dbReference>
<dbReference type="SUPFAM" id="SSF53448">
    <property type="entry name" value="Nucleotide-diphospho-sugar transferases"/>
    <property type="match status" value="1"/>
</dbReference>